<dbReference type="GO" id="GO:0006260">
    <property type="term" value="P:DNA replication"/>
    <property type="evidence" value="ECO:0007669"/>
    <property type="project" value="TreeGrafter"/>
</dbReference>
<dbReference type="AlphaFoldDB" id="A0A756IHP0"/>
<dbReference type="PANTHER" id="PTHR30050">
    <property type="entry name" value="CHROMOSOMAL REPLICATION INITIATOR PROTEIN DNAA"/>
    <property type="match status" value="1"/>
</dbReference>
<dbReference type="Gene3D" id="3.40.50.300">
    <property type="entry name" value="P-loop containing nucleotide triphosphate hydrolases"/>
    <property type="match status" value="1"/>
</dbReference>
<dbReference type="CDD" id="cd00009">
    <property type="entry name" value="AAA"/>
    <property type="match status" value="1"/>
</dbReference>
<proteinExistence type="predicted"/>
<reference evidence="2" key="2">
    <citation type="submission" date="2020-02" db="EMBL/GenBank/DDBJ databases">
        <authorList>
            <consortium name="NCBI Pathogen Detection Project"/>
        </authorList>
    </citation>
    <scope>NUCLEOTIDE SEQUENCE</scope>
    <source>
        <strain evidence="2">MA.CK_00/00002125</strain>
    </source>
</reference>
<dbReference type="InterPro" id="IPR002611">
    <property type="entry name" value="IstB_ATP-bd"/>
</dbReference>
<dbReference type="InterPro" id="IPR027417">
    <property type="entry name" value="P-loop_NTPase"/>
</dbReference>
<gene>
    <name evidence="2" type="ORF">G8O67_005526</name>
</gene>
<sequence>MSDNLLNKLTQLRLPAMAGSLIRQRESPQTYDELSFEERLSQLVDDELLNRENGRVARLRKTANLKYHAAPEGLHYPVSRGLKAEQMRELLNGHYIAHKKNLLITGPTGCGKSWIANALGEQACRQKHSVQYWRTGRLLELLAQGRLDGSWLKHLKQLQKTQVLILD</sequence>
<evidence type="ECO:0000259" key="1">
    <source>
        <dbReference type="Pfam" id="PF01695"/>
    </source>
</evidence>
<feature type="domain" description="IstB-like ATP-binding" evidence="1">
    <location>
        <begin position="8"/>
        <end position="167"/>
    </location>
</feature>
<accession>A0A756IHP0</accession>
<reference evidence="2" key="1">
    <citation type="journal article" date="2018" name="Genome Biol.">
        <title>SKESA: strategic k-mer extension for scrupulous assemblies.</title>
        <authorList>
            <person name="Souvorov A."/>
            <person name="Agarwala R."/>
            <person name="Lipman D.J."/>
        </authorList>
    </citation>
    <scope>NUCLEOTIDE SEQUENCE</scope>
    <source>
        <strain evidence="2">MA.CK_00/00002125</strain>
    </source>
</reference>
<keyword evidence="2" id="KW-0067">ATP-binding</keyword>
<dbReference type="GO" id="GO:0005524">
    <property type="term" value="F:ATP binding"/>
    <property type="evidence" value="ECO:0007669"/>
    <property type="project" value="UniProtKB-KW"/>
</dbReference>
<feature type="non-terminal residue" evidence="2">
    <location>
        <position position="167"/>
    </location>
</feature>
<dbReference type="PANTHER" id="PTHR30050:SF4">
    <property type="entry name" value="ATP-BINDING PROTEIN RV3427C IN INSERTION SEQUENCE-RELATED"/>
    <property type="match status" value="1"/>
</dbReference>
<dbReference type="Pfam" id="PF01695">
    <property type="entry name" value="IstB_IS21"/>
    <property type="match status" value="1"/>
</dbReference>
<name>A0A756IHP0_SALER</name>
<dbReference type="EMBL" id="DAAWYJ010000084">
    <property type="protein sequence ID" value="HAG0018091.1"/>
    <property type="molecule type" value="Genomic_DNA"/>
</dbReference>
<evidence type="ECO:0000313" key="2">
    <source>
        <dbReference type="EMBL" id="HAG0018091.1"/>
    </source>
</evidence>
<protein>
    <submittedName>
        <fullName evidence="2">ATP-binding protein</fullName>
    </submittedName>
</protein>
<keyword evidence="2" id="KW-0547">Nucleotide-binding</keyword>
<comment type="caution">
    <text evidence="2">The sequence shown here is derived from an EMBL/GenBank/DDBJ whole genome shotgun (WGS) entry which is preliminary data.</text>
</comment>
<organism evidence="2">
    <name type="scientific">Salmonella enterica</name>
    <name type="common">Salmonella choleraesuis</name>
    <dbReference type="NCBI Taxonomy" id="28901"/>
    <lineage>
        <taxon>Bacteria</taxon>
        <taxon>Pseudomonadati</taxon>
        <taxon>Pseudomonadota</taxon>
        <taxon>Gammaproteobacteria</taxon>
        <taxon>Enterobacterales</taxon>
        <taxon>Enterobacteriaceae</taxon>
        <taxon>Salmonella</taxon>
    </lineage>
</organism>
<dbReference type="SUPFAM" id="SSF52540">
    <property type="entry name" value="P-loop containing nucleoside triphosphate hydrolases"/>
    <property type="match status" value="1"/>
</dbReference>